<keyword evidence="10" id="KW-0408">Iron</keyword>
<evidence type="ECO:0000256" key="3">
    <source>
        <dbReference type="ARBA" id="ARBA00022448"/>
    </source>
</evidence>
<feature type="transmembrane region" description="Helical" evidence="12">
    <location>
        <begin position="174"/>
        <end position="196"/>
    </location>
</feature>
<feature type="transmembrane region" description="Helical" evidence="12">
    <location>
        <begin position="14"/>
        <end position="33"/>
    </location>
</feature>
<dbReference type="EMBL" id="JBEAAL010000026">
    <property type="protein sequence ID" value="MEQ1408372.1"/>
    <property type="molecule type" value="Genomic_DNA"/>
</dbReference>
<accession>A0ABV0M9D5</accession>
<evidence type="ECO:0000256" key="12">
    <source>
        <dbReference type="SAM" id="Phobius"/>
    </source>
</evidence>
<feature type="transmembrane region" description="Helical" evidence="12">
    <location>
        <begin position="208"/>
        <end position="230"/>
    </location>
</feature>
<evidence type="ECO:0000256" key="1">
    <source>
        <dbReference type="ARBA" id="ARBA00004651"/>
    </source>
</evidence>
<dbReference type="RefSeq" id="WP_348864449.1">
    <property type="nucleotide sequence ID" value="NZ_JBEAAL010000026.1"/>
</dbReference>
<protein>
    <submittedName>
        <fullName evidence="13">Cytochrome d ubiquinol oxidase subunit II</fullName>
    </submittedName>
</protein>
<name>A0ABV0M9D5_9HYPH</name>
<feature type="transmembrane region" description="Helical" evidence="12">
    <location>
        <begin position="341"/>
        <end position="365"/>
    </location>
</feature>
<comment type="caution">
    <text evidence="13">The sequence shown here is derived from an EMBL/GenBank/DDBJ whole genome shotgun (WGS) entry which is preliminary data.</text>
</comment>
<dbReference type="PANTHER" id="PTHR43141">
    <property type="entry name" value="CYTOCHROME BD2 SUBUNIT II"/>
    <property type="match status" value="1"/>
</dbReference>
<evidence type="ECO:0000256" key="4">
    <source>
        <dbReference type="ARBA" id="ARBA00022475"/>
    </source>
</evidence>
<gene>
    <name evidence="13" type="primary">cydB</name>
    <name evidence="13" type="ORF">ABK249_25910</name>
</gene>
<feature type="transmembrane region" description="Helical" evidence="12">
    <location>
        <begin position="295"/>
        <end position="321"/>
    </location>
</feature>
<keyword evidence="9 12" id="KW-1133">Transmembrane helix</keyword>
<sequence>MILHDLIDYETLRIIWWLLLGVLLIAFAVMDGFDLGTASLLPFVARTDVERRVVINAVGPVWEGNQVWLILGGGAIFAAWPPLYAVSFSGFYLAMFAILFALILRPVGFKYRSKRESAAWRSAWDWALFVGGFVPALVMGVAVGNVLQGVPFHFDGDLRIYYEGTTLFELLNPFGLLCGLLSVAMLLMHGAAWLILKTEGPVAVRARGYGSIAAIATIALFAIGGLWLWLGIDGYRITSEIVTTGPSNPLGKTAEQAPGVWFENYTAHGWMMIAPALGFLGAAGGLVFMRGRREILTILSTAVSILGIISTVGLSMFPFILPSSVDPRSSLTVWDASSSHLTLFIMLVVTVIFVPIIVAYTAWVYRVLWGKVDEKEIRDGTGHAY</sequence>
<evidence type="ECO:0000256" key="2">
    <source>
        <dbReference type="ARBA" id="ARBA00007543"/>
    </source>
</evidence>
<keyword evidence="8" id="KW-0249">Electron transport</keyword>
<dbReference type="Proteomes" id="UP001496627">
    <property type="component" value="Unassembled WGS sequence"/>
</dbReference>
<proteinExistence type="inferred from homology"/>
<comment type="subcellular location">
    <subcellularLocation>
        <location evidence="1">Cell membrane</location>
        <topology evidence="1">Multi-pass membrane protein</topology>
    </subcellularLocation>
</comment>
<feature type="transmembrane region" description="Helical" evidence="12">
    <location>
        <begin position="126"/>
        <end position="154"/>
    </location>
</feature>
<evidence type="ECO:0000256" key="8">
    <source>
        <dbReference type="ARBA" id="ARBA00022982"/>
    </source>
</evidence>
<reference evidence="13 14" key="1">
    <citation type="submission" date="2024-05" db="EMBL/GenBank/DDBJ databases">
        <title>Neorhizobium sp. Rsf11, a plant growth promoting and heavy metal resistant PAH-degrader.</title>
        <authorList>
            <person name="Golubev S.N."/>
            <person name="Muratova A.Y."/>
            <person name="Markelova M.I."/>
        </authorList>
    </citation>
    <scope>NUCLEOTIDE SEQUENCE [LARGE SCALE GENOMIC DNA]</scope>
    <source>
        <strain evidence="13 14">Rsf11</strain>
    </source>
</reference>
<dbReference type="InterPro" id="IPR003317">
    <property type="entry name" value="Cyt-d_oxidase_su2"/>
</dbReference>
<keyword evidence="3" id="KW-0813">Transport</keyword>
<dbReference type="Pfam" id="PF02322">
    <property type="entry name" value="Cyt_bd_oxida_II"/>
    <property type="match status" value="1"/>
</dbReference>
<evidence type="ECO:0000256" key="9">
    <source>
        <dbReference type="ARBA" id="ARBA00022989"/>
    </source>
</evidence>
<evidence type="ECO:0000256" key="7">
    <source>
        <dbReference type="ARBA" id="ARBA00022723"/>
    </source>
</evidence>
<keyword evidence="5" id="KW-0349">Heme</keyword>
<evidence type="ECO:0000256" key="10">
    <source>
        <dbReference type="ARBA" id="ARBA00023004"/>
    </source>
</evidence>
<dbReference type="NCBIfam" id="TIGR00203">
    <property type="entry name" value="cydB"/>
    <property type="match status" value="1"/>
</dbReference>
<evidence type="ECO:0000313" key="14">
    <source>
        <dbReference type="Proteomes" id="UP001496627"/>
    </source>
</evidence>
<evidence type="ECO:0000256" key="5">
    <source>
        <dbReference type="ARBA" id="ARBA00022617"/>
    </source>
</evidence>
<dbReference type="PANTHER" id="PTHR43141:SF5">
    <property type="entry name" value="CYTOCHROME BD-I UBIQUINOL OXIDASE SUBUNIT 2"/>
    <property type="match status" value="1"/>
</dbReference>
<feature type="transmembrane region" description="Helical" evidence="12">
    <location>
        <begin position="83"/>
        <end position="105"/>
    </location>
</feature>
<keyword evidence="4" id="KW-1003">Cell membrane</keyword>
<evidence type="ECO:0000256" key="11">
    <source>
        <dbReference type="ARBA" id="ARBA00023136"/>
    </source>
</evidence>
<keyword evidence="6 12" id="KW-0812">Transmembrane</keyword>
<keyword evidence="7" id="KW-0479">Metal-binding</keyword>
<feature type="transmembrane region" description="Helical" evidence="12">
    <location>
        <begin position="267"/>
        <end position="288"/>
    </location>
</feature>
<keyword evidence="11 12" id="KW-0472">Membrane</keyword>
<evidence type="ECO:0000313" key="13">
    <source>
        <dbReference type="EMBL" id="MEQ1408372.1"/>
    </source>
</evidence>
<comment type="similarity">
    <text evidence="2">Belongs to the cytochrome ubiquinol oxidase subunit 2 family.</text>
</comment>
<keyword evidence="14" id="KW-1185">Reference proteome</keyword>
<dbReference type="PIRSF" id="PIRSF000267">
    <property type="entry name" value="Cyt_oxidse_sub2"/>
    <property type="match status" value="1"/>
</dbReference>
<evidence type="ECO:0000256" key="6">
    <source>
        <dbReference type="ARBA" id="ARBA00022692"/>
    </source>
</evidence>
<organism evidence="13 14">
    <name type="scientific">Neorhizobium phenanthreniclasticum</name>
    <dbReference type="NCBI Taxonomy" id="3157917"/>
    <lineage>
        <taxon>Bacteria</taxon>
        <taxon>Pseudomonadati</taxon>
        <taxon>Pseudomonadota</taxon>
        <taxon>Alphaproteobacteria</taxon>
        <taxon>Hyphomicrobiales</taxon>
        <taxon>Rhizobiaceae</taxon>
        <taxon>Rhizobium/Agrobacterium group</taxon>
        <taxon>Neorhizobium</taxon>
    </lineage>
</organism>